<name>A0A0M3KG33_ANISI</name>
<dbReference type="AlphaFoldDB" id="A0A0M3KG33"/>
<reference evidence="4" key="1">
    <citation type="submission" date="2017-02" db="UniProtKB">
        <authorList>
            <consortium name="WormBaseParasite"/>
        </authorList>
    </citation>
    <scope>IDENTIFICATION</scope>
</reference>
<sequence>MNFGSKKNEQAASEASKTTDLFVHIGDSEIRGTLPVEGRLNAQLYKEVEEKKKLLEELRKRNISLSDQNKEIAEELEQQTDQRNFIKSLKQSKEQQLEQEKHLIRIAEVERAQLMKELSESQQKLKYKQERCKGLSNILQNQTNLFDGLHQKDERNQQLHKNFNKHIAGAEKSCDELTKALESDHKTTIV</sequence>
<dbReference type="Proteomes" id="UP000267096">
    <property type="component" value="Unassembled WGS sequence"/>
</dbReference>
<protein>
    <submittedName>
        <fullName evidence="4">CCDC38</fullName>
    </submittedName>
</protein>
<feature type="coiled-coil region" evidence="1">
    <location>
        <begin position="41"/>
        <end position="131"/>
    </location>
</feature>
<accession>A0A0M3KG33</accession>
<dbReference type="WBParaSite" id="ASIM_0001994501-mRNA-1">
    <property type="protein sequence ID" value="ASIM_0001994501-mRNA-1"/>
    <property type="gene ID" value="ASIM_0001994501"/>
</dbReference>
<evidence type="ECO:0000313" key="3">
    <source>
        <dbReference type="Proteomes" id="UP000267096"/>
    </source>
</evidence>
<dbReference type="OrthoDB" id="5803266at2759"/>
<evidence type="ECO:0000256" key="1">
    <source>
        <dbReference type="SAM" id="Coils"/>
    </source>
</evidence>
<gene>
    <name evidence="2" type="ORF">ASIM_LOCUS19330</name>
</gene>
<proteinExistence type="predicted"/>
<dbReference type="EMBL" id="UYRR01037055">
    <property type="protein sequence ID" value="VDK68882.1"/>
    <property type="molecule type" value="Genomic_DNA"/>
</dbReference>
<evidence type="ECO:0000313" key="4">
    <source>
        <dbReference type="WBParaSite" id="ASIM_0001994501-mRNA-1"/>
    </source>
</evidence>
<organism evidence="4">
    <name type="scientific">Anisakis simplex</name>
    <name type="common">Herring worm</name>
    <dbReference type="NCBI Taxonomy" id="6269"/>
    <lineage>
        <taxon>Eukaryota</taxon>
        <taxon>Metazoa</taxon>
        <taxon>Ecdysozoa</taxon>
        <taxon>Nematoda</taxon>
        <taxon>Chromadorea</taxon>
        <taxon>Rhabditida</taxon>
        <taxon>Spirurina</taxon>
        <taxon>Ascaridomorpha</taxon>
        <taxon>Ascaridoidea</taxon>
        <taxon>Anisakidae</taxon>
        <taxon>Anisakis</taxon>
        <taxon>Anisakis simplex complex</taxon>
    </lineage>
</organism>
<keyword evidence="1" id="KW-0175">Coiled coil</keyword>
<evidence type="ECO:0000313" key="2">
    <source>
        <dbReference type="EMBL" id="VDK68882.1"/>
    </source>
</evidence>
<reference evidence="2 3" key="2">
    <citation type="submission" date="2018-11" db="EMBL/GenBank/DDBJ databases">
        <authorList>
            <consortium name="Pathogen Informatics"/>
        </authorList>
    </citation>
    <scope>NUCLEOTIDE SEQUENCE [LARGE SCALE GENOMIC DNA]</scope>
</reference>
<keyword evidence="3" id="KW-1185">Reference proteome</keyword>